<comment type="caution">
    <text evidence="2">The sequence shown here is derived from an EMBL/GenBank/DDBJ whole genome shotgun (WGS) entry which is preliminary data.</text>
</comment>
<protein>
    <submittedName>
        <fullName evidence="2">Uncharacterized protein</fullName>
    </submittedName>
</protein>
<proteinExistence type="predicted"/>
<evidence type="ECO:0000256" key="1">
    <source>
        <dbReference type="SAM" id="MobiDB-lite"/>
    </source>
</evidence>
<dbReference type="AlphaFoldDB" id="A0AAD7B379"/>
<gene>
    <name evidence="2" type="ORF">FB45DRAFT_945676</name>
</gene>
<sequence>MVTTLGILDSIGPVLMKGPSPRSLHEYQTSGRGSGPWRSLGQTFSLCRRMVFTGFRWYGPFSALIPATSHRMDCLLRLNSSRPPFAPVGSEDGPKMPCRKRKRTSSSSPSKTPVTFHATSKPRQRLDFGMLVGATARFPHIQRFGWWYTVCLAG</sequence>
<dbReference type="EMBL" id="JARKIF010000043">
    <property type="protein sequence ID" value="KAJ7608683.1"/>
    <property type="molecule type" value="Genomic_DNA"/>
</dbReference>
<accession>A0AAD7B379</accession>
<name>A0AAD7B379_9AGAR</name>
<evidence type="ECO:0000313" key="3">
    <source>
        <dbReference type="Proteomes" id="UP001221142"/>
    </source>
</evidence>
<reference evidence="2" key="1">
    <citation type="submission" date="2023-03" db="EMBL/GenBank/DDBJ databases">
        <title>Massive genome expansion in bonnet fungi (Mycena s.s.) driven by repeated elements and novel gene families across ecological guilds.</title>
        <authorList>
            <consortium name="Lawrence Berkeley National Laboratory"/>
            <person name="Harder C.B."/>
            <person name="Miyauchi S."/>
            <person name="Viragh M."/>
            <person name="Kuo A."/>
            <person name="Thoen E."/>
            <person name="Andreopoulos B."/>
            <person name="Lu D."/>
            <person name="Skrede I."/>
            <person name="Drula E."/>
            <person name="Henrissat B."/>
            <person name="Morin E."/>
            <person name="Kohler A."/>
            <person name="Barry K."/>
            <person name="LaButti K."/>
            <person name="Morin E."/>
            <person name="Salamov A."/>
            <person name="Lipzen A."/>
            <person name="Mereny Z."/>
            <person name="Hegedus B."/>
            <person name="Baldrian P."/>
            <person name="Stursova M."/>
            <person name="Weitz H."/>
            <person name="Taylor A."/>
            <person name="Grigoriev I.V."/>
            <person name="Nagy L.G."/>
            <person name="Martin F."/>
            <person name="Kauserud H."/>
        </authorList>
    </citation>
    <scope>NUCLEOTIDE SEQUENCE</scope>
    <source>
        <strain evidence="2">9284</strain>
    </source>
</reference>
<evidence type="ECO:0000313" key="2">
    <source>
        <dbReference type="EMBL" id="KAJ7608683.1"/>
    </source>
</evidence>
<keyword evidence="3" id="KW-1185">Reference proteome</keyword>
<feature type="region of interest" description="Disordered" evidence="1">
    <location>
        <begin position="86"/>
        <end position="119"/>
    </location>
</feature>
<dbReference type="Proteomes" id="UP001221142">
    <property type="component" value="Unassembled WGS sequence"/>
</dbReference>
<organism evidence="2 3">
    <name type="scientific">Roridomyces roridus</name>
    <dbReference type="NCBI Taxonomy" id="1738132"/>
    <lineage>
        <taxon>Eukaryota</taxon>
        <taxon>Fungi</taxon>
        <taxon>Dikarya</taxon>
        <taxon>Basidiomycota</taxon>
        <taxon>Agaricomycotina</taxon>
        <taxon>Agaricomycetes</taxon>
        <taxon>Agaricomycetidae</taxon>
        <taxon>Agaricales</taxon>
        <taxon>Marasmiineae</taxon>
        <taxon>Mycenaceae</taxon>
        <taxon>Roridomyces</taxon>
    </lineage>
</organism>